<feature type="compositionally biased region" description="Acidic residues" evidence="3">
    <location>
        <begin position="425"/>
        <end position="434"/>
    </location>
</feature>
<evidence type="ECO:0000256" key="3">
    <source>
        <dbReference type="SAM" id="MobiDB-lite"/>
    </source>
</evidence>
<dbReference type="GO" id="GO:0007624">
    <property type="term" value="P:ultradian rhythm"/>
    <property type="evidence" value="ECO:0007669"/>
    <property type="project" value="InterPro"/>
</dbReference>
<dbReference type="RefSeq" id="XP_022098674.1">
    <property type="nucleotide sequence ID" value="XM_022242982.1"/>
</dbReference>
<keyword evidence="2" id="KW-0175">Coiled coil</keyword>
<dbReference type="GO" id="GO:0016491">
    <property type="term" value="F:oxidoreductase activity"/>
    <property type="evidence" value="ECO:0007669"/>
    <property type="project" value="InterPro"/>
</dbReference>
<dbReference type="InterPro" id="IPR056611">
    <property type="entry name" value="ENOX1/2_dom"/>
</dbReference>
<dbReference type="Pfam" id="PF23267">
    <property type="entry name" value="ENOX1"/>
    <property type="match status" value="1"/>
</dbReference>
<dbReference type="Gene3D" id="3.30.70.330">
    <property type="match status" value="1"/>
</dbReference>
<dbReference type="SUPFAM" id="SSF54928">
    <property type="entry name" value="RNA-binding domain, RBD"/>
    <property type="match status" value="1"/>
</dbReference>
<proteinExistence type="predicted"/>
<feature type="compositionally biased region" description="Basic and acidic residues" evidence="3">
    <location>
        <begin position="438"/>
        <end position="456"/>
    </location>
</feature>
<dbReference type="OrthoDB" id="10039782at2759"/>
<gene>
    <name evidence="6" type="primary">LOC110983611</name>
</gene>
<organism evidence="5 6">
    <name type="scientific">Acanthaster planci</name>
    <name type="common">Crown-of-thorns starfish</name>
    <dbReference type="NCBI Taxonomy" id="133434"/>
    <lineage>
        <taxon>Eukaryota</taxon>
        <taxon>Metazoa</taxon>
        <taxon>Echinodermata</taxon>
        <taxon>Eleutherozoa</taxon>
        <taxon>Asterozoa</taxon>
        <taxon>Asteroidea</taxon>
        <taxon>Valvatacea</taxon>
        <taxon>Valvatida</taxon>
        <taxon>Acanthasteridae</taxon>
        <taxon>Acanthaster</taxon>
    </lineage>
</organism>
<dbReference type="GO" id="GO:0003723">
    <property type="term" value="F:RNA binding"/>
    <property type="evidence" value="ECO:0007669"/>
    <property type="project" value="UniProtKB-UniRule"/>
</dbReference>
<dbReference type="KEGG" id="aplc:110983611"/>
<feature type="coiled-coil region" evidence="2">
    <location>
        <begin position="256"/>
        <end position="297"/>
    </location>
</feature>
<dbReference type="InterPro" id="IPR000504">
    <property type="entry name" value="RRM_dom"/>
</dbReference>
<dbReference type="InterPro" id="IPR038876">
    <property type="entry name" value="ENOX"/>
</dbReference>
<sequence>MCFFKVVSMAGNFQNQRFLPARGSQGNMGMSGIGLNVMNQPMGFMEPGYNDKPLEFSGSLRNEPQVIDGDSSLSRLDDEGSSDISGDLHRSLHGSQWGMDHLVANYSSAIDYMAGDVMAMGQYAADVGNPGGRQGLQRVLTGSGFTLTSPPPGRQPARPTREKPIGCCTIFVGGLPALCTNEMLHEIFENFGTIRKLLRIGTRFYCHIRFMDEDSVDKAFEVSGYRIKVENKNDPDHSGVLRVDYSESRDDEAEYMRKQEEEERKRREEARLVRREEEKLRQMARHSESEAQRLTEKLKAEDSFPSAVTVLISWLDRGDCKKQTANSFFSLVQAAFSQTRRLSSEKQRLDEQIRAMTEMARKQTGDIYSQLSLINQVFVRATKQPSRDQFSKAQRKHIDSWKKSVQELCTPIQEELGMTDKGEADMDVSDEEETVISIKEEQGAKRTLTDEEESKRPKLNFEPPPPPSETPAPSITPGSISRDEADALRCQLEAFRNEVDLLKTEKVQYADEKETQIKALQHALLGMQQQLMETKNKLKKEDEMKKAEKSDSESDSKEASSSKGDISSTEGTELMENDAMLVGIISTFLHVHPFGASVEYLWSYLQRLSFNVSPQQIEALLIKFPKMFKQELFGVGATLEKRWKFIGYNTCMGLSPSNRTSTN</sequence>
<dbReference type="Pfam" id="PF00076">
    <property type="entry name" value="RRM_1"/>
    <property type="match status" value="1"/>
</dbReference>
<dbReference type="GO" id="GO:0009897">
    <property type="term" value="C:external side of plasma membrane"/>
    <property type="evidence" value="ECO:0007669"/>
    <property type="project" value="InterPro"/>
</dbReference>
<dbReference type="PANTHER" id="PTHR16001:SF4">
    <property type="entry name" value="ECTO-NOX DISULFIDE-THIOL EXCHANGER 1-LIKE PROTEIN"/>
    <property type="match status" value="1"/>
</dbReference>
<accession>A0A8B7YZ93</accession>
<dbReference type="InterPro" id="IPR012677">
    <property type="entry name" value="Nucleotide-bd_a/b_plait_sf"/>
</dbReference>
<protein>
    <submittedName>
        <fullName evidence="6">Ecto-NOX disulfide-thiol exchanger 1-like isoform X1</fullName>
    </submittedName>
</protein>
<evidence type="ECO:0000313" key="6">
    <source>
        <dbReference type="RefSeq" id="XP_022098674.1"/>
    </source>
</evidence>
<evidence type="ECO:0000256" key="2">
    <source>
        <dbReference type="SAM" id="Coils"/>
    </source>
</evidence>
<feature type="domain" description="RRM" evidence="4">
    <location>
        <begin position="168"/>
        <end position="248"/>
    </location>
</feature>
<feature type="compositionally biased region" description="Basic and acidic residues" evidence="3">
    <location>
        <begin position="536"/>
        <end position="560"/>
    </location>
</feature>
<name>A0A8B7YZ93_ACAPL</name>
<evidence type="ECO:0000313" key="5">
    <source>
        <dbReference type="Proteomes" id="UP000694845"/>
    </source>
</evidence>
<reference evidence="6" key="1">
    <citation type="submission" date="2025-08" db="UniProtKB">
        <authorList>
            <consortium name="RefSeq"/>
        </authorList>
    </citation>
    <scope>IDENTIFICATION</scope>
</reference>
<evidence type="ECO:0000259" key="4">
    <source>
        <dbReference type="PROSITE" id="PS50102"/>
    </source>
</evidence>
<feature type="region of interest" description="Disordered" evidence="3">
    <location>
        <begin position="58"/>
        <end position="83"/>
    </location>
</feature>
<dbReference type="SMART" id="SM00360">
    <property type="entry name" value="RRM"/>
    <property type="match status" value="1"/>
</dbReference>
<evidence type="ECO:0000256" key="1">
    <source>
        <dbReference type="PROSITE-ProRule" id="PRU00176"/>
    </source>
</evidence>
<dbReference type="GeneID" id="110983611"/>
<feature type="region of interest" description="Disordered" evidence="3">
    <location>
        <begin position="412"/>
        <end position="480"/>
    </location>
</feature>
<dbReference type="Proteomes" id="UP000694845">
    <property type="component" value="Unplaced"/>
</dbReference>
<dbReference type="AlphaFoldDB" id="A0A8B7YZ93"/>
<keyword evidence="1" id="KW-0694">RNA-binding</keyword>
<dbReference type="PANTHER" id="PTHR16001">
    <property type="entry name" value="ECTO-NOX DISULFIDE-THIOL EXCHANGER"/>
    <property type="match status" value="1"/>
</dbReference>
<feature type="region of interest" description="Disordered" evidence="3">
    <location>
        <begin position="536"/>
        <end position="572"/>
    </location>
</feature>
<dbReference type="PROSITE" id="PS50102">
    <property type="entry name" value="RRM"/>
    <property type="match status" value="1"/>
</dbReference>
<keyword evidence="5" id="KW-1185">Reference proteome</keyword>
<dbReference type="InterPro" id="IPR035979">
    <property type="entry name" value="RBD_domain_sf"/>
</dbReference>